<keyword evidence="10" id="KW-1185">Reference proteome</keyword>
<sequence length="687" mass="78622">MTKLKKKEIESSNCIEVENNNNNNNNNKNNNKKRTLETAYTNKFQFLDSSDSGGSEDEEEMNRVALKKKKKSSSSPIANKLSQDLKKKENNFKVTNDTIINYYNDNNEKNCNEKPTFSINRNNCTIKDIQDYIVWLMLRFKVSTPNWIFTAMSPLIKKVIVISIQGFSSLMHDKLSLLSGKDHLFSEVFKSKDKVELQLSNYNHIFESLLNVKTHRVQRIDSYEKMRKEIEPTSFYLLNDEQLIENGYFGIKDLKEGWIYSKQVKQILDLLKSSTNNNNNNNNNNDNENNDGATTIINNNNEDKNNNNNEEEEDDNNLLNNLNLKVKEMLAIDCEMCRTEGGELELTRISIVNEQRKVILNEFVLPEKPIIDYLTQYSGITMDSLKNVTNRLSDIHEKLDNLIGPDTVLIGHSLENDLKAMKFIHRKIIDTAILFPTGSNGKFPLKYLTKKYLNRIIQSNKNGKLGHDSIEDARAVMELVQLKIQKGKSFGTKLESMENIFDKINKHDKKSSYIDRLDDIKTFTSPVVSCFNCENDLEVIEKTIKQSSISSSSDLVFSQLSALSDHFKNLEQKQFSITNPEKTITTTTSSTTETIIDSPLLTEKEIKEIHSLDGIEINAPVKQIVRQLELQIKSVYDKLQENSMLILVLGPGPLNDINRFKGDGNKQNDYILSIETAKEGLAFLALK</sequence>
<comment type="caution">
    <text evidence="9">The sequence shown here is derived from an EMBL/GenBank/DDBJ whole genome shotgun (WGS) entry which is preliminary data.</text>
</comment>
<dbReference type="GO" id="GO:0005634">
    <property type="term" value="C:nucleus"/>
    <property type="evidence" value="ECO:0007669"/>
    <property type="project" value="UniProtKB-SubCell"/>
</dbReference>
<dbReference type="InterPro" id="IPR047021">
    <property type="entry name" value="REXO1/3/4-like"/>
</dbReference>
<dbReference type="InterPro" id="IPR036397">
    <property type="entry name" value="RNaseH_sf"/>
</dbReference>
<dbReference type="GO" id="GO:0004527">
    <property type="term" value="F:exonuclease activity"/>
    <property type="evidence" value="ECO:0007669"/>
    <property type="project" value="UniProtKB-KW"/>
</dbReference>
<feature type="compositionally biased region" description="Low complexity" evidence="7">
    <location>
        <begin position="276"/>
        <end position="291"/>
    </location>
</feature>
<dbReference type="InterPro" id="IPR034922">
    <property type="entry name" value="REX1-like_exo"/>
</dbReference>
<dbReference type="Gene3D" id="3.30.420.10">
    <property type="entry name" value="Ribonuclease H-like superfamily/Ribonuclease H"/>
    <property type="match status" value="1"/>
</dbReference>
<protein>
    <recommendedName>
        <fullName evidence="8">Exonuclease domain-containing protein</fullName>
    </recommendedName>
</protein>
<comment type="similarity">
    <text evidence="2">Belongs to the REXO1/REXO3 family.</text>
</comment>
<name>A0AAN7UBY1_9MYCE</name>
<dbReference type="AlphaFoldDB" id="A0AAN7UBY1"/>
<evidence type="ECO:0000256" key="7">
    <source>
        <dbReference type="SAM" id="MobiDB-lite"/>
    </source>
</evidence>
<dbReference type="FunFam" id="3.30.420.10:FF:000019">
    <property type="entry name" value="RNA exonuclease NEF-sp"/>
    <property type="match status" value="1"/>
</dbReference>
<dbReference type="SUPFAM" id="SSF53098">
    <property type="entry name" value="Ribonuclease H-like"/>
    <property type="match status" value="1"/>
</dbReference>
<evidence type="ECO:0000256" key="6">
    <source>
        <dbReference type="ARBA" id="ARBA00023242"/>
    </source>
</evidence>
<accession>A0AAN7UBY1</accession>
<dbReference type="InterPro" id="IPR012337">
    <property type="entry name" value="RNaseH-like_sf"/>
</dbReference>
<proteinExistence type="inferred from homology"/>
<feature type="region of interest" description="Disordered" evidence="7">
    <location>
        <begin position="46"/>
        <end position="82"/>
    </location>
</feature>
<dbReference type="PANTHER" id="PTHR12801:SF115">
    <property type="entry name" value="FI18136P1-RELATED"/>
    <property type="match status" value="1"/>
</dbReference>
<reference evidence="9 10" key="1">
    <citation type="submission" date="2023-11" db="EMBL/GenBank/DDBJ databases">
        <title>Dfirmibasis_genome.</title>
        <authorList>
            <person name="Edelbroek B."/>
            <person name="Kjellin J."/>
            <person name="Jerlstrom-Hultqvist J."/>
            <person name="Soderbom F."/>
        </authorList>
    </citation>
    <scope>NUCLEOTIDE SEQUENCE [LARGE SCALE GENOMIC DNA]</scope>
    <source>
        <strain evidence="9 10">TNS-C-14</strain>
    </source>
</reference>
<evidence type="ECO:0000313" key="9">
    <source>
        <dbReference type="EMBL" id="KAK5583545.1"/>
    </source>
</evidence>
<dbReference type="CDD" id="cd06145">
    <property type="entry name" value="REX1_like"/>
    <property type="match status" value="1"/>
</dbReference>
<keyword evidence="3" id="KW-0540">Nuclease</keyword>
<evidence type="ECO:0000259" key="8">
    <source>
        <dbReference type="SMART" id="SM00479"/>
    </source>
</evidence>
<evidence type="ECO:0000256" key="5">
    <source>
        <dbReference type="ARBA" id="ARBA00022839"/>
    </source>
</evidence>
<dbReference type="GO" id="GO:0003676">
    <property type="term" value="F:nucleic acid binding"/>
    <property type="evidence" value="ECO:0007669"/>
    <property type="project" value="InterPro"/>
</dbReference>
<evidence type="ECO:0000256" key="1">
    <source>
        <dbReference type="ARBA" id="ARBA00004123"/>
    </source>
</evidence>
<evidence type="ECO:0000313" key="10">
    <source>
        <dbReference type="Proteomes" id="UP001344447"/>
    </source>
</evidence>
<evidence type="ECO:0000256" key="2">
    <source>
        <dbReference type="ARBA" id="ARBA00006357"/>
    </source>
</evidence>
<keyword evidence="5" id="KW-0269">Exonuclease</keyword>
<dbReference type="EMBL" id="JAVFKY010000001">
    <property type="protein sequence ID" value="KAK5583545.1"/>
    <property type="molecule type" value="Genomic_DNA"/>
</dbReference>
<feature type="domain" description="Exonuclease" evidence="8">
    <location>
        <begin position="328"/>
        <end position="489"/>
    </location>
</feature>
<gene>
    <name evidence="9" type="ORF">RB653_005142</name>
</gene>
<feature type="region of interest" description="Disordered" evidence="7">
    <location>
        <begin position="275"/>
        <end position="316"/>
    </location>
</feature>
<dbReference type="PANTHER" id="PTHR12801">
    <property type="entry name" value="RNA EXONUCLEASE REXO1 / RECO3 FAMILY MEMBER-RELATED"/>
    <property type="match status" value="1"/>
</dbReference>
<comment type="subcellular location">
    <subcellularLocation>
        <location evidence="1">Nucleus</location>
    </subcellularLocation>
</comment>
<keyword evidence="6" id="KW-0539">Nucleus</keyword>
<evidence type="ECO:0000256" key="4">
    <source>
        <dbReference type="ARBA" id="ARBA00022801"/>
    </source>
</evidence>
<dbReference type="Proteomes" id="UP001344447">
    <property type="component" value="Unassembled WGS sequence"/>
</dbReference>
<evidence type="ECO:0000256" key="3">
    <source>
        <dbReference type="ARBA" id="ARBA00022722"/>
    </source>
</evidence>
<dbReference type="SMART" id="SM00479">
    <property type="entry name" value="EXOIII"/>
    <property type="match status" value="1"/>
</dbReference>
<dbReference type="InterPro" id="IPR013520">
    <property type="entry name" value="Ribonucl_H"/>
</dbReference>
<keyword evidence="4" id="KW-0378">Hydrolase</keyword>
<organism evidence="9 10">
    <name type="scientific">Dictyostelium firmibasis</name>
    <dbReference type="NCBI Taxonomy" id="79012"/>
    <lineage>
        <taxon>Eukaryota</taxon>
        <taxon>Amoebozoa</taxon>
        <taxon>Evosea</taxon>
        <taxon>Eumycetozoa</taxon>
        <taxon>Dictyostelia</taxon>
        <taxon>Dictyosteliales</taxon>
        <taxon>Dictyosteliaceae</taxon>
        <taxon>Dictyostelium</taxon>
    </lineage>
</organism>